<dbReference type="PANTHER" id="PTHR43709:SF2">
    <property type="entry name" value="DUF453 DOMAIN PROTEIN (AFU_ORTHOLOGUE AFUA_6G00360)"/>
    <property type="match status" value="1"/>
</dbReference>
<dbReference type="InterPro" id="IPR007400">
    <property type="entry name" value="PrpF-like"/>
</dbReference>
<dbReference type="AlphaFoldDB" id="A0AAQ0KMA1"/>
<dbReference type="Gene3D" id="3.10.310.10">
    <property type="entry name" value="Diaminopimelate Epimerase, Chain A, domain 1"/>
    <property type="match status" value="2"/>
</dbReference>
<dbReference type="GO" id="GO:0016853">
    <property type="term" value="F:isomerase activity"/>
    <property type="evidence" value="ECO:0007669"/>
    <property type="project" value="UniProtKB-KW"/>
</dbReference>
<gene>
    <name evidence="3" type="ORF">ATH84_101538</name>
</gene>
<evidence type="ECO:0008006" key="5">
    <source>
        <dbReference type="Google" id="ProtNLM"/>
    </source>
</evidence>
<sequence>MALRSLPATYMRGGTSRALFFDRADLPLLQGDDTAPWDRIFCAAMGSPDPWQRQLDGMGGGITSLSKVAVIGPPTHPEADVDYTFAQVDVTAPVVGYRGNCGNISAAVGPYALHRGLVRVEGDRASVTIHNTNTRKLIRARFPVEAGRLATEGDLALDGVAGSAAPIELSFPDPGGAATGQVFPTGLRQQELQIPGHGSVRATMIDVCNPLLILEAPDFGLAGDESAAGLASDAGLLVRLSEARCLAATMMGLVEAAEVARRELRNLPLVAVISRTEEANLRVRMFSSDQPHKASPLTGAMGLAAAAAIPGTLAHETAQVATGAGSFRIAHVSGVLEVAARGEFDIPEPLVTETTVLRTARVLMQGRVFY</sequence>
<accession>A0AAQ0KMA1</accession>
<dbReference type="PANTHER" id="PTHR43709">
    <property type="entry name" value="ACONITATE ISOMERASE-RELATED"/>
    <property type="match status" value="1"/>
</dbReference>
<evidence type="ECO:0000256" key="1">
    <source>
        <dbReference type="ARBA" id="ARBA00007673"/>
    </source>
</evidence>
<organism evidence="3 4">
    <name type="scientific">Paracoccus versutus</name>
    <name type="common">Thiobacillus versutus</name>
    <dbReference type="NCBI Taxonomy" id="34007"/>
    <lineage>
        <taxon>Bacteria</taxon>
        <taxon>Pseudomonadati</taxon>
        <taxon>Pseudomonadota</taxon>
        <taxon>Alphaproteobacteria</taxon>
        <taxon>Rhodobacterales</taxon>
        <taxon>Paracoccaceae</taxon>
        <taxon>Paracoccus</taxon>
    </lineage>
</organism>
<name>A0AAQ0KMA1_PARVE</name>
<keyword evidence="4" id="KW-1185">Reference proteome</keyword>
<comment type="similarity">
    <text evidence="1">Belongs to the PrpF family.</text>
</comment>
<evidence type="ECO:0000313" key="4">
    <source>
        <dbReference type="Proteomes" id="UP000256794"/>
    </source>
</evidence>
<evidence type="ECO:0000256" key="2">
    <source>
        <dbReference type="ARBA" id="ARBA00023235"/>
    </source>
</evidence>
<reference evidence="3 4" key="1">
    <citation type="submission" date="2018-08" db="EMBL/GenBank/DDBJ databases">
        <title>Genomic Encyclopedia of Archaeal and Bacterial Type Strains, Phase II (KMG-II): from individual species to whole genera.</title>
        <authorList>
            <person name="Goeker M."/>
        </authorList>
    </citation>
    <scope>NUCLEOTIDE SEQUENCE [LARGE SCALE GENOMIC DNA]</scope>
    <source>
        <strain evidence="3 4">DSM 582</strain>
    </source>
</reference>
<dbReference type="SUPFAM" id="SSF54506">
    <property type="entry name" value="Diaminopimelate epimerase-like"/>
    <property type="match status" value="2"/>
</dbReference>
<dbReference type="Proteomes" id="UP000256794">
    <property type="component" value="Unassembled WGS sequence"/>
</dbReference>
<proteinExistence type="inferred from homology"/>
<comment type="caution">
    <text evidence="3">The sequence shown here is derived from an EMBL/GenBank/DDBJ whole genome shotgun (WGS) entry which is preliminary data.</text>
</comment>
<dbReference type="Pfam" id="PF04303">
    <property type="entry name" value="PrpF"/>
    <property type="match status" value="1"/>
</dbReference>
<dbReference type="EMBL" id="QUMX01000015">
    <property type="protein sequence ID" value="REG46421.1"/>
    <property type="molecule type" value="Genomic_DNA"/>
</dbReference>
<evidence type="ECO:0000313" key="3">
    <source>
        <dbReference type="EMBL" id="REG46421.1"/>
    </source>
</evidence>
<dbReference type="RefSeq" id="WP_036750847.1">
    <property type="nucleotide sequence ID" value="NZ_CP035284.1"/>
</dbReference>
<protein>
    <recommendedName>
        <fullName evidence="5">PrpF family protein</fullName>
    </recommendedName>
</protein>
<keyword evidence="2" id="KW-0413">Isomerase</keyword>